<dbReference type="Proteomes" id="UP000005835">
    <property type="component" value="Unassembled WGS sequence"/>
</dbReference>
<dbReference type="STRING" id="742823.HMPREF9465_00215"/>
<proteinExistence type="predicted"/>
<dbReference type="HOGENOM" id="CLU_179965_1_0_4"/>
<gene>
    <name evidence="1" type="ORF">HMPREF9465_00215</name>
</gene>
<organism evidence="1 2">
    <name type="scientific">Sutterella wadsworthensis 2_1_59BFAA</name>
    <dbReference type="NCBI Taxonomy" id="742823"/>
    <lineage>
        <taxon>Bacteria</taxon>
        <taxon>Pseudomonadati</taxon>
        <taxon>Pseudomonadota</taxon>
        <taxon>Betaproteobacteria</taxon>
        <taxon>Burkholderiales</taxon>
        <taxon>Sutterellaceae</taxon>
        <taxon>Sutterella</taxon>
    </lineage>
</organism>
<dbReference type="AlphaFoldDB" id="K1JKQ7"/>
<protein>
    <submittedName>
        <fullName evidence="1">Uncharacterized protein</fullName>
    </submittedName>
</protein>
<reference evidence="1 2" key="1">
    <citation type="submission" date="2012-05" db="EMBL/GenBank/DDBJ databases">
        <title>The Genome Sequence of Sutterella wadsworthensis 2_1_59BFAA.</title>
        <authorList>
            <consortium name="The Broad Institute Genome Sequencing Platform"/>
            <person name="Earl A."/>
            <person name="Ward D."/>
            <person name="Feldgarden M."/>
            <person name="Gevers D."/>
            <person name="Daigneault M."/>
            <person name="Strauss J."/>
            <person name="Allen-Vercoe E."/>
            <person name="Walker B."/>
            <person name="Young S.K."/>
            <person name="Zeng Q."/>
            <person name="Gargeya S."/>
            <person name="Fitzgerald M."/>
            <person name="Haas B."/>
            <person name="Abouelleil A."/>
            <person name="Alvarado L."/>
            <person name="Arachchi H.M."/>
            <person name="Berlin A.M."/>
            <person name="Chapman S.B."/>
            <person name="Goldberg J."/>
            <person name="Griggs A."/>
            <person name="Gujja S."/>
            <person name="Hansen M."/>
            <person name="Howarth C."/>
            <person name="Imamovic A."/>
            <person name="Larimer J."/>
            <person name="McCowen C."/>
            <person name="Montmayeur A."/>
            <person name="Murphy C."/>
            <person name="Neiman D."/>
            <person name="Pearson M."/>
            <person name="Priest M."/>
            <person name="Roberts A."/>
            <person name="Saif S."/>
            <person name="Shea T."/>
            <person name="Sisk P."/>
            <person name="Sykes S."/>
            <person name="Wortman J."/>
            <person name="Nusbaum C."/>
            <person name="Birren B."/>
        </authorList>
    </citation>
    <scope>NUCLEOTIDE SEQUENCE [LARGE SCALE GENOMIC DNA]</scope>
    <source>
        <strain evidence="1 2">2_1_59BFAA</strain>
    </source>
</reference>
<sequence>MTTKKPTTKKAQATEGKAVVYIGPTLGGGALMRNAVFRAGEFPPHIVSMREKSEALRGLFVPVSELATARKRITVRGDILNTYARQVKHDI</sequence>
<name>K1JKQ7_9BURK</name>
<comment type="caution">
    <text evidence="1">The sequence shown here is derived from an EMBL/GenBank/DDBJ whole genome shotgun (WGS) entry which is preliminary data.</text>
</comment>
<dbReference type="OrthoDB" id="2739959at2"/>
<dbReference type="EMBL" id="ADMG01000007">
    <property type="protein sequence ID" value="EKB32200.1"/>
    <property type="molecule type" value="Genomic_DNA"/>
</dbReference>
<dbReference type="RefSeq" id="WP_005433277.1">
    <property type="nucleotide sequence ID" value="NZ_JH815513.1"/>
</dbReference>
<evidence type="ECO:0000313" key="1">
    <source>
        <dbReference type="EMBL" id="EKB32200.1"/>
    </source>
</evidence>
<keyword evidence="2" id="KW-1185">Reference proteome</keyword>
<evidence type="ECO:0000313" key="2">
    <source>
        <dbReference type="Proteomes" id="UP000005835"/>
    </source>
</evidence>
<accession>K1JKQ7</accession>